<dbReference type="GO" id="GO:0003700">
    <property type="term" value="F:DNA-binding transcription factor activity"/>
    <property type="evidence" value="ECO:0007669"/>
    <property type="project" value="InterPro"/>
</dbReference>
<gene>
    <name evidence="5" type="ORF">AVDCRST_MAG64-557</name>
</gene>
<keyword evidence="1" id="KW-0805">Transcription regulation</keyword>
<evidence type="ECO:0000256" key="3">
    <source>
        <dbReference type="ARBA" id="ARBA00023163"/>
    </source>
</evidence>
<dbReference type="CDD" id="cd00090">
    <property type="entry name" value="HTH_ARSR"/>
    <property type="match status" value="1"/>
</dbReference>
<feature type="domain" description="HTH arsR-type" evidence="4">
    <location>
        <begin position="8"/>
        <end position="101"/>
    </location>
</feature>
<dbReference type="EMBL" id="CADCUQ010000150">
    <property type="protein sequence ID" value="CAA9379889.1"/>
    <property type="molecule type" value="Genomic_DNA"/>
</dbReference>
<keyword evidence="3" id="KW-0804">Transcription</keyword>
<dbReference type="InterPro" id="IPR001845">
    <property type="entry name" value="HTH_ArsR_DNA-bd_dom"/>
</dbReference>
<name>A0A6J4NBU9_9BACT</name>
<proteinExistence type="predicted"/>
<sequence>MQKRGLAANELELEPLVGLFRLLSDKTRLNILMLLTKGERNVTSLCEELGLPQPTVSHHLGLLRMSNLIGNRRNGKQVFYGLNGQVEAGGDRGLQIAVEDFDIRITPRAG</sequence>
<evidence type="ECO:0000259" key="4">
    <source>
        <dbReference type="PROSITE" id="PS50987"/>
    </source>
</evidence>
<keyword evidence="2" id="KW-0238">DNA-binding</keyword>
<reference evidence="5" key="1">
    <citation type="submission" date="2020-02" db="EMBL/GenBank/DDBJ databases">
        <authorList>
            <person name="Meier V. D."/>
        </authorList>
    </citation>
    <scope>NUCLEOTIDE SEQUENCE</scope>
    <source>
        <strain evidence="5">AVDCRST_MAG64</strain>
    </source>
</reference>
<dbReference type="Gene3D" id="1.10.10.10">
    <property type="entry name" value="Winged helix-like DNA-binding domain superfamily/Winged helix DNA-binding domain"/>
    <property type="match status" value="1"/>
</dbReference>
<evidence type="ECO:0000313" key="5">
    <source>
        <dbReference type="EMBL" id="CAA9379889.1"/>
    </source>
</evidence>
<dbReference type="PANTHER" id="PTHR43132:SF8">
    <property type="entry name" value="HTH-TYPE TRANSCRIPTIONAL REGULATOR KMTR"/>
    <property type="match status" value="1"/>
</dbReference>
<dbReference type="NCBIfam" id="NF033788">
    <property type="entry name" value="HTH_metalloreg"/>
    <property type="match status" value="1"/>
</dbReference>
<dbReference type="PANTHER" id="PTHR43132">
    <property type="entry name" value="ARSENICAL RESISTANCE OPERON REPRESSOR ARSR-RELATED"/>
    <property type="match status" value="1"/>
</dbReference>
<dbReference type="AlphaFoldDB" id="A0A6J4NBU9"/>
<dbReference type="SMART" id="SM00418">
    <property type="entry name" value="HTH_ARSR"/>
    <property type="match status" value="1"/>
</dbReference>
<evidence type="ECO:0000256" key="1">
    <source>
        <dbReference type="ARBA" id="ARBA00023015"/>
    </source>
</evidence>
<dbReference type="Pfam" id="PF01022">
    <property type="entry name" value="HTH_5"/>
    <property type="match status" value="1"/>
</dbReference>
<dbReference type="InterPro" id="IPR011991">
    <property type="entry name" value="ArsR-like_HTH"/>
</dbReference>
<dbReference type="PROSITE" id="PS50987">
    <property type="entry name" value="HTH_ARSR_2"/>
    <property type="match status" value="1"/>
</dbReference>
<dbReference type="InterPro" id="IPR036388">
    <property type="entry name" value="WH-like_DNA-bd_sf"/>
</dbReference>
<organism evidence="5">
    <name type="scientific">uncultured Phycisphaerae bacterium</name>
    <dbReference type="NCBI Taxonomy" id="904963"/>
    <lineage>
        <taxon>Bacteria</taxon>
        <taxon>Pseudomonadati</taxon>
        <taxon>Planctomycetota</taxon>
        <taxon>Phycisphaerae</taxon>
        <taxon>environmental samples</taxon>
    </lineage>
</organism>
<evidence type="ECO:0000256" key="2">
    <source>
        <dbReference type="ARBA" id="ARBA00023125"/>
    </source>
</evidence>
<dbReference type="InterPro" id="IPR036390">
    <property type="entry name" value="WH_DNA-bd_sf"/>
</dbReference>
<dbReference type="SUPFAM" id="SSF46785">
    <property type="entry name" value="Winged helix' DNA-binding domain"/>
    <property type="match status" value="1"/>
</dbReference>
<dbReference type="InterPro" id="IPR051011">
    <property type="entry name" value="Metal_resp_trans_reg"/>
</dbReference>
<protein>
    <recommendedName>
        <fullName evidence="4">HTH arsR-type domain-containing protein</fullName>
    </recommendedName>
</protein>
<dbReference type="PRINTS" id="PR00778">
    <property type="entry name" value="HTHARSR"/>
</dbReference>
<dbReference type="GO" id="GO:0003677">
    <property type="term" value="F:DNA binding"/>
    <property type="evidence" value="ECO:0007669"/>
    <property type="project" value="UniProtKB-KW"/>
</dbReference>
<accession>A0A6J4NBU9</accession>